<gene>
    <name evidence="8" type="ORF">SAMN05443638_12733</name>
</gene>
<dbReference type="Pfam" id="PF06271">
    <property type="entry name" value="RDD"/>
    <property type="match status" value="1"/>
</dbReference>
<feature type="transmembrane region" description="Helical" evidence="6">
    <location>
        <begin position="122"/>
        <end position="143"/>
    </location>
</feature>
<feature type="transmembrane region" description="Helical" evidence="6">
    <location>
        <begin position="155"/>
        <end position="172"/>
    </location>
</feature>
<evidence type="ECO:0000256" key="5">
    <source>
        <dbReference type="ARBA" id="ARBA00023136"/>
    </source>
</evidence>
<comment type="subcellular location">
    <subcellularLocation>
        <location evidence="1">Cell membrane</location>
        <topology evidence="1">Multi-pass membrane protein</topology>
    </subcellularLocation>
</comment>
<organism evidence="8 9">
    <name type="scientific">Clostridium fallax</name>
    <dbReference type="NCBI Taxonomy" id="1533"/>
    <lineage>
        <taxon>Bacteria</taxon>
        <taxon>Bacillati</taxon>
        <taxon>Bacillota</taxon>
        <taxon>Clostridia</taxon>
        <taxon>Eubacteriales</taxon>
        <taxon>Clostridiaceae</taxon>
        <taxon>Clostridium</taxon>
    </lineage>
</organism>
<sequence>MKRKRINIKEISISNTIIPVWKRFIAYMLDWYIGSMFISLPMVMIYMKTTNSEDLNVNLFQYPEKYALLAGLLGLIFAFFYYVIVPLIIWKGQTLGKHLCHFKIVKENGEDIDFKDLFLRQVIGIFLIEGSLISASNLFHQILSIITNINLVTPLMYIGIPISILSSVFVLFKKDHKAIHELIAKTNLKEV</sequence>
<dbReference type="InterPro" id="IPR051791">
    <property type="entry name" value="Pra-immunoreactive"/>
</dbReference>
<feature type="transmembrane region" description="Helical" evidence="6">
    <location>
        <begin position="24"/>
        <end position="46"/>
    </location>
</feature>
<reference evidence="8 9" key="1">
    <citation type="submission" date="2016-11" db="EMBL/GenBank/DDBJ databases">
        <authorList>
            <person name="Jaros S."/>
            <person name="Januszkiewicz K."/>
            <person name="Wedrychowicz H."/>
        </authorList>
    </citation>
    <scope>NUCLEOTIDE SEQUENCE [LARGE SCALE GENOMIC DNA]</scope>
    <source>
        <strain evidence="8 9">DSM 2631</strain>
    </source>
</reference>
<dbReference type="RefSeq" id="WP_072897242.1">
    <property type="nucleotide sequence ID" value="NZ_FQVM01000027.1"/>
</dbReference>
<evidence type="ECO:0000256" key="2">
    <source>
        <dbReference type="ARBA" id="ARBA00022475"/>
    </source>
</evidence>
<dbReference type="AlphaFoldDB" id="A0A1M4YG28"/>
<keyword evidence="9" id="KW-1185">Reference proteome</keyword>
<dbReference type="PANTHER" id="PTHR36115">
    <property type="entry name" value="PROLINE-RICH ANTIGEN HOMOLOG-RELATED"/>
    <property type="match status" value="1"/>
</dbReference>
<evidence type="ECO:0000313" key="8">
    <source>
        <dbReference type="EMBL" id="SHF04764.1"/>
    </source>
</evidence>
<evidence type="ECO:0000256" key="3">
    <source>
        <dbReference type="ARBA" id="ARBA00022692"/>
    </source>
</evidence>
<evidence type="ECO:0000256" key="6">
    <source>
        <dbReference type="SAM" id="Phobius"/>
    </source>
</evidence>
<dbReference type="STRING" id="1533.SAMN05443638_12733"/>
<keyword evidence="5 6" id="KW-0472">Membrane</keyword>
<evidence type="ECO:0000259" key="7">
    <source>
        <dbReference type="Pfam" id="PF06271"/>
    </source>
</evidence>
<feature type="transmembrane region" description="Helical" evidence="6">
    <location>
        <begin position="66"/>
        <end position="89"/>
    </location>
</feature>
<accession>A0A1M4YG28</accession>
<dbReference type="GO" id="GO:0005886">
    <property type="term" value="C:plasma membrane"/>
    <property type="evidence" value="ECO:0007669"/>
    <property type="project" value="UniProtKB-SubCell"/>
</dbReference>
<evidence type="ECO:0000256" key="1">
    <source>
        <dbReference type="ARBA" id="ARBA00004651"/>
    </source>
</evidence>
<feature type="domain" description="RDD" evidence="7">
    <location>
        <begin position="19"/>
        <end position="185"/>
    </location>
</feature>
<keyword evidence="3 6" id="KW-0812">Transmembrane</keyword>
<dbReference type="InterPro" id="IPR010432">
    <property type="entry name" value="RDD"/>
</dbReference>
<dbReference type="EMBL" id="FQVM01000027">
    <property type="protein sequence ID" value="SHF04764.1"/>
    <property type="molecule type" value="Genomic_DNA"/>
</dbReference>
<keyword evidence="2" id="KW-1003">Cell membrane</keyword>
<evidence type="ECO:0000256" key="4">
    <source>
        <dbReference type="ARBA" id="ARBA00022989"/>
    </source>
</evidence>
<name>A0A1M4YG28_9CLOT</name>
<evidence type="ECO:0000313" key="9">
    <source>
        <dbReference type="Proteomes" id="UP000184035"/>
    </source>
</evidence>
<protein>
    <submittedName>
        <fullName evidence="8">RDD family protein</fullName>
    </submittedName>
</protein>
<dbReference type="Proteomes" id="UP000184035">
    <property type="component" value="Unassembled WGS sequence"/>
</dbReference>
<proteinExistence type="predicted"/>
<keyword evidence="4 6" id="KW-1133">Transmembrane helix</keyword>
<dbReference type="OrthoDB" id="3183738at2"/>